<dbReference type="PROSITE" id="PS50053">
    <property type="entry name" value="UBIQUITIN_2"/>
    <property type="match status" value="1"/>
</dbReference>
<comment type="function">
    <text evidence="13">Multi domain E3 ubiquitin ligase that also plays a role in DNA methylation and histone modifications.</text>
</comment>
<dbReference type="FunFam" id="2.30.280.10:FF:000001">
    <property type="entry name" value="E3 ubiquitin-protein ligase UHRF1 isoform 1"/>
    <property type="match status" value="1"/>
</dbReference>
<dbReference type="AlphaFoldDB" id="A0A8C7WWE0"/>
<protein>
    <recommendedName>
        <fullName evidence="13">E3 ubiquitin-protein ligase UHRF</fullName>
        <ecNumber evidence="13">2.3.2.27</ecNumber>
    </recommendedName>
    <alternativeName>
        <fullName evidence="13">RING-type E3 ubiquitin transferase UHRF</fullName>
    </alternativeName>
    <alternativeName>
        <fullName evidence="13">Ubiquitin-like PHD and RING finger domain-containing protein</fullName>
    </alternativeName>
    <alternativeName>
        <fullName evidence="13">Ubiquitin-like-containing PHD and RING finger domains protein</fullName>
    </alternativeName>
</protein>
<evidence type="ECO:0000256" key="6">
    <source>
        <dbReference type="ARBA" id="ARBA00022786"/>
    </source>
</evidence>
<dbReference type="InterPro" id="IPR003105">
    <property type="entry name" value="SRA_YDG"/>
</dbReference>
<comment type="catalytic activity">
    <reaction evidence="1 13">
        <text>S-ubiquitinyl-[E2 ubiquitin-conjugating enzyme]-L-cysteine + [acceptor protein]-L-lysine = [E2 ubiquitin-conjugating enzyme]-L-cysteine + N(6)-ubiquitinyl-[acceptor protein]-L-lysine.</text>
        <dbReference type="EC" id="2.3.2.27"/>
    </reaction>
</comment>
<feature type="region of interest" description="Disordered" evidence="14">
    <location>
        <begin position="74"/>
        <end position="94"/>
    </location>
</feature>
<keyword evidence="4 13" id="KW-0479">Metal-binding</keyword>
<dbReference type="Pfam" id="PF12148">
    <property type="entry name" value="TTD"/>
    <property type="match status" value="1"/>
</dbReference>
<dbReference type="InterPro" id="IPR011011">
    <property type="entry name" value="Znf_FYVE_PHD"/>
</dbReference>
<keyword evidence="20" id="KW-1185">Reference proteome</keyword>
<evidence type="ECO:0000256" key="7">
    <source>
        <dbReference type="ARBA" id="ARBA00022833"/>
    </source>
</evidence>
<proteinExistence type="predicted"/>
<dbReference type="GO" id="GO:0061630">
    <property type="term" value="F:ubiquitin protein ligase activity"/>
    <property type="evidence" value="ECO:0007669"/>
    <property type="project" value="UniProtKB-UniRule"/>
</dbReference>
<evidence type="ECO:0000256" key="13">
    <source>
        <dbReference type="RuleBase" id="RU369101"/>
    </source>
</evidence>
<dbReference type="PANTHER" id="PTHR14140">
    <property type="entry name" value="E3 UBIQUITIN-PROTEIN LIGASE UHRF-RELATED"/>
    <property type="match status" value="1"/>
</dbReference>
<reference evidence="19" key="2">
    <citation type="submission" date="2025-09" db="UniProtKB">
        <authorList>
            <consortium name="Ensembl"/>
        </authorList>
    </citation>
    <scope>IDENTIFICATION</scope>
</reference>
<dbReference type="PROSITE" id="PS51015">
    <property type="entry name" value="YDG"/>
    <property type="match status" value="1"/>
</dbReference>
<dbReference type="Proteomes" id="UP000694383">
    <property type="component" value="Unplaced"/>
</dbReference>
<reference evidence="19" key="1">
    <citation type="submission" date="2025-08" db="UniProtKB">
        <authorList>
            <consortium name="Ensembl"/>
        </authorList>
    </citation>
    <scope>IDENTIFICATION</scope>
</reference>
<dbReference type="InterPro" id="IPR036987">
    <property type="entry name" value="SRA-YDG_sf"/>
</dbReference>
<evidence type="ECO:0000256" key="11">
    <source>
        <dbReference type="PROSITE-ProRule" id="PRU00175"/>
    </source>
</evidence>
<dbReference type="InterPro" id="IPR017907">
    <property type="entry name" value="Znf_RING_CS"/>
</dbReference>
<feature type="domain" description="Ubiquitin-like" evidence="16">
    <location>
        <begin position="1"/>
        <end position="71"/>
    </location>
</feature>
<name>A0A8C7WWE0_9TELE</name>
<dbReference type="SUPFAM" id="SSF57850">
    <property type="entry name" value="RING/U-box"/>
    <property type="match status" value="1"/>
</dbReference>
<dbReference type="InterPro" id="IPR021991">
    <property type="entry name" value="TTD_dom"/>
</dbReference>
<evidence type="ECO:0000259" key="17">
    <source>
        <dbReference type="PROSITE" id="PS50089"/>
    </source>
</evidence>
<accession>A0A8C7WWE0</accession>
<dbReference type="SUPFAM" id="SSF54236">
    <property type="entry name" value="Ubiquitin-like"/>
    <property type="match status" value="1"/>
</dbReference>
<keyword evidence="9 12" id="KW-0539">Nucleus</keyword>
<dbReference type="Gene3D" id="2.30.30.1150">
    <property type="match status" value="1"/>
</dbReference>
<dbReference type="PROSITE" id="PS00518">
    <property type="entry name" value="ZF_RING_1"/>
    <property type="match status" value="1"/>
</dbReference>
<dbReference type="SMART" id="SM00184">
    <property type="entry name" value="RING"/>
    <property type="match status" value="2"/>
</dbReference>
<evidence type="ECO:0000256" key="14">
    <source>
        <dbReference type="SAM" id="MobiDB-lite"/>
    </source>
</evidence>
<dbReference type="InterPro" id="IPR015947">
    <property type="entry name" value="PUA-like_sf"/>
</dbReference>
<evidence type="ECO:0000256" key="12">
    <source>
        <dbReference type="PROSITE-ProRule" id="PRU00358"/>
    </source>
</evidence>
<dbReference type="Ensembl" id="ENSOSIT00000004721.1">
    <property type="protein sequence ID" value="ENSOSIP00000004413.1"/>
    <property type="gene ID" value="ENSOSIG00000002953.1"/>
</dbReference>
<evidence type="ECO:0000256" key="3">
    <source>
        <dbReference type="ARBA" id="ARBA00022679"/>
    </source>
</evidence>
<feature type="domain" description="YDG" evidence="18">
    <location>
        <begin position="440"/>
        <end position="603"/>
    </location>
</feature>
<dbReference type="GO" id="GO:0042393">
    <property type="term" value="F:histone binding"/>
    <property type="evidence" value="ECO:0007669"/>
    <property type="project" value="UniProtKB-UniRule"/>
</dbReference>
<evidence type="ECO:0000256" key="9">
    <source>
        <dbReference type="ARBA" id="ARBA00023242"/>
    </source>
</evidence>
<dbReference type="InterPro" id="IPR019787">
    <property type="entry name" value="Znf_PHD-finger"/>
</dbReference>
<organism evidence="19 20">
    <name type="scientific">Oryzias sinensis</name>
    <name type="common">Chinese medaka</name>
    <dbReference type="NCBI Taxonomy" id="183150"/>
    <lineage>
        <taxon>Eukaryota</taxon>
        <taxon>Metazoa</taxon>
        <taxon>Chordata</taxon>
        <taxon>Craniata</taxon>
        <taxon>Vertebrata</taxon>
        <taxon>Euteleostomi</taxon>
        <taxon>Actinopterygii</taxon>
        <taxon>Neopterygii</taxon>
        <taxon>Teleostei</taxon>
        <taxon>Neoteleostei</taxon>
        <taxon>Acanthomorphata</taxon>
        <taxon>Ovalentaria</taxon>
        <taxon>Atherinomorphae</taxon>
        <taxon>Beloniformes</taxon>
        <taxon>Adrianichthyidae</taxon>
        <taxon>Oryziinae</taxon>
        <taxon>Oryzias</taxon>
    </lineage>
</organism>
<feature type="domain" description="RING-type" evidence="17">
    <location>
        <begin position="721"/>
        <end position="760"/>
    </location>
</feature>
<dbReference type="GO" id="GO:0016567">
    <property type="term" value="P:protein ubiquitination"/>
    <property type="evidence" value="ECO:0007669"/>
    <property type="project" value="UniProtKB-UniRule"/>
</dbReference>
<evidence type="ECO:0000256" key="8">
    <source>
        <dbReference type="ARBA" id="ARBA00023125"/>
    </source>
</evidence>
<dbReference type="PANTHER" id="PTHR14140:SF3">
    <property type="entry name" value="E3 UBIQUITIN-PROTEIN LIGASE UHRF2"/>
    <property type="match status" value="1"/>
</dbReference>
<evidence type="ECO:0000256" key="10">
    <source>
        <dbReference type="ARBA" id="ARBA00023306"/>
    </source>
</evidence>
<evidence type="ECO:0000313" key="20">
    <source>
        <dbReference type="Proteomes" id="UP000694383"/>
    </source>
</evidence>
<comment type="domain">
    <text evidence="13">The YDG domain mediates the interaction with histone H3.</text>
</comment>
<feature type="compositionally biased region" description="Basic residues" evidence="14">
    <location>
        <begin position="140"/>
        <end position="149"/>
    </location>
</feature>
<feature type="compositionally biased region" description="Polar residues" evidence="14">
    <location>
        <begin position="169"/>
        <end position="192"/>
    </location>
</feature>
<dbReference type="GO" id="GO:0044027">
    <property type="term" value="P:negative regulation of gene expression via chromosomal CpG island methylation"/>
    <property type="evidence" value="ECO:0007669"/>
    <property type="project" value="TreeGrafter"/>
</dbReference>
<dbReference type="InterPro" id="IPR001841">
    <property type="entry name" value="Znf_RING"/>
</dbReference>
<dbReference type="Pfam" id="PF00240">
    <property type="entry name" value="ubiquitin"/>
    <property type="match status" value="1"/>
</dbReference>
<dbReference type="GO" id="GO:0003677">
    <property type="term" value="F:DNA binding"/>
    <property type="evidence" value="ECO:0007669"/>
    <property type="project" value="UniProtKB-KW"/>
</dbReference>
<comment type="subcellular location">
    <subcellularLocation>
        <location evidence="12 13">Nucleus</location>
    </subcellularLocation>
</comment>
<comment type="domain">
    <text evidence="13">The tudor-like regions specifically recognize and bind histone H3 unmethylated at 'Arg-2' (H3R2me0), while the PHD-type zinc finger specifically recognizes and binds histone H3 trimethylated at 'Lys-9' (H3K9me3).</text>
</comment>
<keyword evidence="5 11" id="KW-0863">Zinc-finger</keyword>
<feature type="compositionally biased region" description="Polar residues" evidence="14">
    <location>
        <begin position="650"/>
        <end position="660"/>
    </location>
</feature>
<evidence type="ECO:0000256" key="5">
    <source>
        <dbReference type="ARBA" id="ARBA00022771"/>
    </source>
</evidence>
<keyword evidence="7 13" id="KW-0862">Zinc</keyword>
<dbReference type="Gene3D" id="2.30.30.140">
    <property type="match status" value="1"/>
</dbReference>
<evidence type="ECO:0000259" key="16">
    <source>
        <dbReference type="PROSITE" id="PS50053"/>
    </source>
</evidence>
<dbReference type="SUPFAM" id="SSF57903">
    <property type="entry name" value="FYVE/PHD zinc finger"/>
    <property type="match status" value="1"/>
</dbReference>
<evidence type="ECO:0000256" key="2">
    <source>
        <dbReference type="ARBA" id="ARBA00004906"/>
    </source>
</evidence>
<dbReference type="InterPro" id="IPR000626">
    <property type="entry name" value="Ubiquitin-like_dom"/>
</dbReference>
<dbReference type="InterPro" id="IPR001965">
    <property type="entry name" value="Znf_PHD"/>
</dbReference>
<dbReference type="GO" id="GO:0008270">
    <property type="term" value="F:zinc ion binding"/>
    <property type="evidence" value="ECO:0007669"/>
    <property type="project" value="UniProtKB-KW"/>
</dbReference>
<keyword evidence="10" id="KW-0131">Cell cycle</keyword>
<sequence length="790" mass="89055">MWIQVRTIDGKETRTVEDLSRLTKIESLRLKIQDIFKVNPQQQRLFYRGKQMEDGQTLFDYNVGLNDIVQLSPDMDKENVSSTTSTSPTSSRNTLIDPGIGLYKINELVDCRDVSIGAWFEASIENVTLTPTEINPTKGKVGRPPKRTNLKAEGEQTQAQDLTKDTRRTSAVLNTESNGASTSQADASQTGNKGKEENVIYHIKYEDYPENGVVQMGAIDVRPRARTLLRWDQLQVGMRVMVNYNMETPDERGFWFDGEIVTLNQTSRTNKELRVNILLGGPGDVIPDCKIQFLDEIYQVEKPGARPLSAVDGQFKRKSGPECKHCKADPDSECRFCSCCVCGGKQDASMQLLCDECNMAFHIYCLNPPLTTIPDDEDWYCPTCKNDTSEVVKAGEKLKASKKKARMPSATTESQRDWGKGMACVGRTKECTIVPSNHYGPIPGIPVGTTWKFRVQVSEAGVHRPHVGGIHGRSNDGSYSLVLAGGFEDEVDRGDEFTYTGSGGRDLSGNKRIGEHSFDQTLTHMNRALALNCDAPLNDKDGAESRNWRAGKPVRVVRSSKGRRISKYAPEEGNRYDGIYKVVKYWPEIGKCGYLVWRYLLRRDDLEPAPWTPEGLERIQKLGLVVQYPPGYLAAMANKTKKERQLNMQEDMPQSNGEQKTNGDNEPPSKRVKIEETFQLTEQQQQLIQEDTANKKLWDEAMENLKEGPNFLQKMEQIFMCVCCQELAFQPITTVCSHNVCKTCLQRSFRAKVYTCPACRHDLGKDYVMIQNKALQILLDQFFPGYSKGR</sequence>
<evidence type="ECO:0000256" key="1">
    <source>
        <dbReference type="ARBA" id="ARBA00000900"/>
    </source>
</evidence>
<dbReference type="Gene3D" id="2.30.280.10">
    <property type="entry name" value="SRA-YDG"/>
    <property type="match status" value="1"/>
</dbReference>
<dbReference type="InterPro" id="IPR045134">
    <property type="entry name" value="UHRF1/2-like"/>
</dbReference>
<dbReference type="SMART" id="SM00466">
    <property type="entry name" value="SRA"/>
    <property type="match status" value="1"/>
</dbReference>
<dbReference type="InterPro" id="IPR047467">
    <property type="entry name" value="PHD_UHRF2"/>
</dbReference>
<dbReference type="InterPro" id="IPR029071">
    <property type="entry name" value="Ubiquitin-like_domsf"/>
</dbReference>
<dbReference type="PROSITE" id="PS50016">
    <property type="entry name" value="ZF_PHD_2"/>
    <property type="match status" value="1"/>
</dbReference>
<dbReference type="FunFam" id="3.30.40.10:FF:000066">
    <property type="entry name" value="E3 ubiquitin-protein ligase UHRF2 isoform X1"/>
    <property type="match status" value="1"/>
</dbReference>
<dbReference type="Gene3D" id="3.10.20.90">
    <property type="entry name" value="Phosphatidylinositol 3-kinase Catalytic Subunit, Chain A, domain 1"/>
    <property type="match status" value="1"/>
</dbReference>
<dbReference type="GO" id="GO:0005634">
    <property type="term" value="C:nucleus"/>
    <property type="evidence" value="ECO:0007669"/>
    <property type="project" value="UniProtKB-SubCell"/>
</dbReference>
<feature type="domain" description="PHD-type" evidence="15">
    <location>
        <begin position="334"/>
        <end position="387"/>
    </location>
</feature>
<evidence type="ECO:0000259" key="15">
    <source>
        <dbReference type="PROSITE" id="PS50016"/>
    </source>
</evidence>
<dbReference type="GeneTree" id="ENSGT00390000008296"/>
<feature type="region of interest" description="Disordered" evidence="14">
    <location>
        <begin position="132"/>
        <end position="193"/>
    </location>
</feature>
<evidence type="ECO:0000313" key="19">
    <source>
        <dbReference type="Ensembl" id="ENSOSIP00000004413.1"/>
    </source>
</evidence>
<dbReference type="FunFam" id="2.30.30.1150:FF:000001">
    <property type="entry name" value="E3 ubiquitin-protein ligase UHRF2 isoform X1"/>
    <property type="match status" value="1"/>
</dbReference>
<dbReference type="Pfam" id="PF02182">
    <property type="entry name" value="SAD_SRA"/>
    <property type="match status" value="1"/>
</dbReference>
<dbReference type="EC" id="2.3.2.27" evidence="13"/>
<feature type="compositionally biased region" description="Low complexity" evidence="14">
    <location>
        <begin position="81"/>
        <end position="91"/>
    </location>
</feature>
<feature type="domain" description="RING-type" evidence="17">
    <location>
        <begin position="339"/>
        <end position="385"/>
    </location>
</feature>
<dbReference type="PROSITE" id="PS50089">
    <property type="entry name" value="ZF_RING_2"/>
    <property type="match status" value="2"/>
</dbReference>
<keyword evidence="3 13" id="KW-0808">Transferase</keyword>
<evidence type="ECO:0000259" key="18">
    <source>
        <dbReference type="PROSITE" id="PS51015"/>
    </source>
</evidence>
<feature type="region of interest" description="Disordered" evidence="14">
    <location>
        <begin position="650"/>
        <end position="669"/>
    </location>
</feature>
<dbReference type="SUPFAM" id="SSF88697">
    <property type="entry name" value="PUA domain-like"/>
    <property type="match status" value="1"/>
</dbReference>
<dbReference type="Gene3D" id="3.30.40.10">
    <property type="entry name" value="Zinc/RING finger domain, C3HC4 (zinc finger)"/>
    <property type="match status" value="1"/>
</dbReference>
<comment type="pathway">
    <text evidence="2 13">Protein modification; protein ubiquitination.</text>
</comment>
<dbReference type="SMART" id="SM00249">
    <property type="entry name" value="PHD"/>
    <property type="match status" value="1"/>
</dbReference>
<keyword evidence="6 13" id="KW-0833">Ubl conjugation pathway</keyword>
<dbReference type="CDD" id="cd15617">
    <property type="entry name" value="PHD_UHRF2"/>
    <property type="match status" value="1"/>
</dbReference>
<dbReference type="SMART" id="SM00213">
    <property type="entry name" value="UBQ"/>
    <property type="match status" value="1"/>
</dbReference>
<evidence type="ECO:0000256" key="4">
    <source>
        <dbReference type="ARBA" id="ARBA00022723"/>
    </source>
</evidence>
<dbReference type="Pfam" id="PF00628">
    <property type="entry name" value="PHD"/>
    <property type="match status" value="1"/>
</dbReference>
<dbReference type="UniPathway" id="UPA00143"/>
<dbReference type="InterPro" id="IPR013083">
    <property type="entry name" value="Znf_RING/FYVE/PHD"/>
</dbReference>
<keyword evidence="8 13" id="KW-0238">DNA-binding</keyword>